<dbReference type="PANTHER" id="PTHR45939">
    <property type="entry name" value="PEROXISOMAL MEMBRANE PROTEIN PMP34-RELATED"/>
    <property type="match status" value="1"/>
</dbReference>
<evidence type="ECO:0000256" key="8">
    <source>
        <dbReference type="ARBA" id="ARBA00023136"/>
    </source>
</evidence>
<dbReference type="GO" id="GO:0016020">
    <property type="term" value="C:membrane"/>
    <property type="evidence" value="ECO:0007669"/>
    <property type="project" value="UniProtKB-SubCell"/>
</dbReference>
<keyword evidence="5" id="KW-0677">Repeat</keyword>
<accession>A0AAN6J6I7</accession>
<dbReference type="AlphaFoldDB" id="A0AAN6J6I7"/>
<keyword evidence="6" id="KW-0999">Mitochondrion inner membrane</keyword>
<evidence type="ECO:0000256" key="6">
    <source>
        <dbReference type="ARBA" id="ARBA00022792"/>
    </source>
</evidence>
<gene>
    <name evidence="13" type="ORF">LTR82_015437</name>
</gene>
<evidence type="ECO:0000256" key="11">
    <source>
        <dbReference type="SAM" id="MobiDB-lite"/>
    </source>
</evidence>
<keyword evidence="7 12" id="KW-1133">Transmembrane helix</keyword>
<dbReference type="InterPro" id="IPR018108">
    <property type="entry name" value="MCP_transmembrane"/>
</dbReference>
<protein>
    <recommendedName>
        <fullName evidence="15">Mitochondrial carrier</fullName>
    </recommendedName>
</protein>
<evidence type="ECO:0000256" key="5">
    <source>
        <dbReference type="ARBA" id="ARBA00022737"/>
    </source>
</evidence>
<dbReference type="SUPFAM" id="SSF103506">
    <property type="entry name" value="Mitochondrial carrier"/>
    <property type="match status" value="1"/>
</dbReference>
<keyword evidence="6" id="KW-0496">Mitochondrion</keyword>
<feature type="compositionally biased region" description="Polar residues" evidence="11">
    <location>
        <begin position="10"/>
        <end position="23"/>
    </location>
</feature>
<comment type="subcellular location">
    <subcellularLocation>
        <location evidence="1">Membrane</location>
        <topology evidence="1">Multi-pass membrane protein</topology>
    </subcellularLocation>
</comment>
<evidence type="ECO:0000256" key="4">
    <source>
        <dbReference type="ARBA" id="ARBA00022692"/>
    </source>
</evidence>
<proteinExistence type="inferred from homology"/>
<feature type="region of interest" description="Disordered" evidence="11">
    <location>
        <begin position="1"/>
        <end position="23"/>
    </location>
</feature>
<dbReference type="EMBL" id="JASUXU010000085">
    <property type="protein sequence ID" value="KAK0308747.1"/>
    <property type="molecule type" value="Genomic_DNA"/>
</dbReference>
<evidence type="ECO:0000256" key="9">
    <source>
        <dbReference type="PROSITE-ProRule" id="PRU00282"/>
    </source>
</evidence>
<keyword evidence="4 9" id="KW-0812">Transmembrane</keyword>
<sequence>MGKEDATHFDFSSQYHQFQGSPGSPSSNFVELAGGPALPALGHAIAGSLATAGSKLLVYPIELVTTRLQVQRQLRGPRDAPSAARGADAEYKSFLDGVQKIYSSEGGVRAFYTGCTPDVGKGIADSFLFFLAYTFVRQHQLRQDGRKDLSIVHELGIGVAAGSFAKLITTPLQNIITRQQTAALIAARDPSSGTTASGSDKLTIRDIARQIQSERGIAGFWAGYSASIILTLNPAITFAVENTLKSFLPPSRRVKPSPQLTFLLAAISKAFATSLTYPVMLAKSRAQAATPTSINDSEGTEKNALQREVSISGPENHKAKKTTRSSVHKLLSLLSAQYAILLTLRKIYHEEGLSGLYSGIEGEVLKGFLSHGLTMMVKEKVHVGVIQLYYLLLRMTRRWPDEAQKVQTNVRAVAAEAREGVGNVSVTVVEGAKHLAEEGKKAVGVYM</sequence>
<comment type="caution">
    <text evidence="13">The sequence shown here is derived from an EMBL/GenBank/DDBJ whole genome shotgun (WGS) entry which is preliminary data.</text>
</comment>
<dbReference type="InterPro" id="IPR052217">
    <property type="entry name" value="Mito/Peroxisomal_Carrier"/>
</dbReference>
<dbReference type="InterPro" id="IPR023395">
    <property type="entry name" value="MCP_dom_sf"/>
</dbReference>
<name>A0AAN6J6I7_9PEZI</name>
<dbReference type="GO" id="GO:0015217">
    <property type="term" value="F:ADP transmembrane transporter activity"/>
    <property type="evidence" value="ECO:0007669"/>
    <property type="project" value="TreeGrafter"/>
</dbReference>
<evidence type="ECO:0000256" key="10">
    <source>
        <dbReference type="RuleBase" id="RU000488"/>
    </source>
</evidence>
<feature type="transmembrane region" description="Helical" evidence="12">
    <location>
        <begin position="260"/>
        <end position="280"/>
    </location>
</feature>
<evidence type="ECO:0000256" key="3">
    <source>
        <dbReference type="ARBA" id="ARBA00022448"/>
    </source>
</evidence>
<dbReference type="PROSITE" id="PS50920">
    <property type="entry name" value="SOLCAR"/>
    <property type="match status" value="2"/>
</dbReference>
<feature type="repeat" description="Solcar" evidence="9">
    <location>
        <begin position="38"/>
        <end position="139"/>
    </location>
</feature>
<evidence type="ECO:0000313" key="13">
    <source>
        <dbReference type="EMBL" id="KAK0308747.1"/>
    </source>
</evidence>
<feature type="region of interest" description="Disordered" evidence="11">
    <location>
        <begin position="290"/>
        <end position="322"/>
    </location>
</feature>
<evidence type="ECO:0000256" key="1">
    <source>
        <dbReference type="ARBA" id="ARBA00004141"/>
    </source>
</evidence>
<dbReference type="PANTHER" id="PTHR45939:SF2">
    <property type="entry name" value="CARRIER PROTEIN, PUTATIVE (AFU_ORTHOLOGUE AFUA_2G13870)-RELATED"/>
    <property type="match status" value="1"/>
</dbReference>
<keyword evidence="8 9" id="KW-0472">Membrane</keyword>
<dbReference type="Pfam" id="PF00153">
    <property type="entry name" value="Mito_carr"/>
    <property type="match status" value="3"/>
</dbReference>
<evidence type="ECO:0008006" key="15">
    <source>
        <dbReference type="Google" id="ProtNLM"/>
    </source>
</evidence>
<dbReference type="Gene3D" id="1.50.40.10">
    <property type="entry name" value="Mitochondrial carrier domain"/>
    <property type="match status" value="1"/>
</dbReference>
<keyword evidence="3 10" id="KW-0813">Transport</keyword>
<organism evidence="13 14">
    <name type="scientific">Friedmanniomyces endolithicus</name>
    <dbReference type="NCBI Taxonomy" id="329885"/>
    <lineage>
        <taxon>Eukaryota</taxon>
        <taxon>Fungi</taxon>
        <taxon>Dikarya</taxon>
        <taxon>Ascomycota</taxon>
        <taxon>Pezizomycotina</taxon>
        <taxon>Dothideomycetes</taxon>
        <taxon>Dothideomycetidae</taxon>
        <taxon>Mycosphaerellales</taxon>
        <taxon>Teratosphaeriaceae</taxon>
        <taxon>Friedmanniomyces</taxon>
    </lineage>
</organism>
<reference evidence="13" key="1">
    <citation type="submission" date="2021-12" db="EMBL/GenBank/DDBJ databases">
        <title>Black yeast isolated from Biological Soil Crust.</title>
        <authorList>
            <person name="Kurbessoian T."/>
        </authorList>
    </citation>
    <scope>NUCLEOTIDE SEQUENCE</scope>
    <source>
        <strain evidence="13">CCFEE 5208</strain>
    </source>
</reference>
<evidence type="ECO:0000256" key="2">
    <source>
        <dbReference type="ARBA" id="ARBA00006375"/>
    </source>
</evidence>
<feature type="repeat" description="Solcar" evidence="9">
    <location>
        <begin position="149"/>
        <end position="247"/>
    </location>
</feature>
<comment type="similarity">
    <text evidence="2 10">Belongs to the mitochondrial carrier (TC 2.A.29) family.</text>
</comment>
<evidence type="ECO:0000313" key="14">
    <source>
        <dbReference type="Proteomes" id="UP001168146"/>
    </source>
</evidence>
<feature type="transmembrane region" description="Helical" evidence="12">
    <location>
        <begin position="218"/>
        <end position="240"/>
    </location>
</feature>
<evidence type="ECO:0000256" key="12">
    <source>
        <dbReference type="SAM" id="Phobius"/>
    </source>
</evidence>
<evidence type="ECO:0000256" key="7">
    <source>
        <dbReference type="ARBA" id="ARBA00022989"/>
    </source>
</evidence>
<dbReference type="Proteomes" id="UP001168146">
    <property type="component" value="Unassembled WGS sequence"/>
</dbReference>